<gene>
    <name evidence="7" type="ORF">ICJ85_08590</name>
</gene>
<comment type="caution">
    <text evidence="7">The sequence shown here is derived from an EMBL/GenBank/DDBJ whole genome shotgun (WGS) entry which is preliminary data.</text>
</comment>
<organism evidence="7 8">
    <name type="scientific">Aestuariibaculum marinum</name>
    <dbReference type="NCBI Taxonomy" id="2683592"/>
    <lineage>
        <taxon>Bacteria</taxon>
        <taxon>Pseudomonadati</taxon>
        <taxon>Bacteroidota</taxon>
        <taxon>Flavobacteriia</taxon>
        <taxon>Flavobacteriales</taxon>
        <taxon>Flavobacteriaceae</taxon>
    </lineage>
</organism>
<evidence type="ECO:0000256" key="1">
    <source>
        <dbReference type="ARBA" id="ARBA00005854"/>
    </source>
</evidence>
<dbReference type="Pfam" id="PF02826">
    <property type="entry name" value="2-Hacid_dh_C"/>
    <property type="match status" value="1"/>
</dbReference>
<evidence type="ECO:0000313" key="7">
    <source>
        <dbReference type="EMBL" id="MBD0824080.1"/>
    </source>
</evidence>
<dbReference type="PROSITE" id="PS00670">
    <property type="entry name" value="D_2_HYDROXYACID_DH_2"/>
    <property type="match status" value="1"/>
</dbReference>
<dbReference type="SUPFAM" id="SSF51735">
    <property type="entry name" value="NAD(P)-binding Rossmann-fold domains"/>
    <property type="match status" value="1"/>
</dbReference>
<protein>
    <submittedName>
        <fullName evidence="7">D-2-hydroxyacid dehydrogenase</fullName>
    </submittedName>
</protein>
<dbReference type="InterPro" id="IPR006139">
    <property type="entry name" value="D-isomer_2_OHA_DH_cat_dom"/>
</dbReference>
<comment type="similarity">
    <text evidence="1 4">Belongs to the D-isomer specific 2-hydroxyacid dehydrogenase family.</text>
</comment>
<accession>A0A8J6U499</accession>
<evidence type="ECO:0000313" key="8">
    <source>
        <dbReference type="Proteomes" id="UP000621516"/>
    </source>
</evidence>
<evidence type="ECO:0000256" key="2">
    <source>
        <dbReference type="ARBA" id="ARBA00023002"/>
    </source>
</evidence>
<dbReference type="FunFam" id="3.40.50.720:FF:000203">
    <property type="entry name" value="D-3-phosphoglycerate dehydrogenase (SerA)"/>
    <property type="match status" value="1"/>
</dbReference>
<dbReference type="InterPro" id="IPR029753">
    <property type="entry name" value="D-isomer_DH_CS"/>
</dbReference>
<dbReference type="Gene3D" id="3.40.50.720">
    <property type="entry name" value="NAD(P)-binding Rossmann-like Domain"/>
    <property type="match status" value="2"/>
</dbReference>
<dbReference type="PROSITE" id="PS00065">
    <property type="entry name" value="D_2_HYDROXYACID_DH_1"/>
    <property type="match status" value="1"/>
</dbReference>
<feature type="domain" description="D-isomer specific 2-hydroxyacid dehydrogenase catalytic" evidence="5">
    <location>
        <begin position="24"/>
        <end position="321"/>
    </location>
</feature>
<evidence type="ECO:0000259" key="6">
    <source>
        <dbReference type="Pfam" id="PF02826"/>
    </source>
</evidence>
<dbReference type="PANTHER" id="PTHR43761">
    <property type="entry name" value="D-ISOMER SPECIFIC 2-HYDROXYACID DEHYDROGENASE FAMILY PROTEIN (AFU_ORTHOLOGUE AFUA_1G13630)"/>
    <property type="match status" value="1"/>
</dbReference>
<dbReference type="PANTHER" id="PTHR43761:SF1">
    <property type="entry name" value="D-ISOMER SPECIFIC 2-HYDROXYACID DEHYDROGENASE CATALYTIC DOMAIN-CONTAINING PROTEIN-RELATED"/>
    <property type="match status" value="1"/>
</dbReference>
<dbReference type="AlphaFoldDB" id="A0A8J6U499"/>
<keyword evidence="8" id="KW-1185">Reference proteome</keyword>
<evidence type="ECO:0000259" key="5">
    <source>
        <dbReference type="Pfam" id="PF00389"/>
    </source>
</evidence>
<reference evidence="7 8" key="1">
    <citation type="journal article" date="2018" name="J. Microbiol.">
        <title>Aestuariibaculum marinum sp. nov., a marine bacterium isolated from seawater in South Korea.</title>
        <authorList>
            <person name="Choi J."/>
            <person name="Lee D."/>
            <person name="Jang J.H."/>
            <person name="Cha S."/>
            <person name="Seo T."/>
        </authorList>
    </citation>
    <scope>NUCLEOTIDE SEQUENCE [LARGE SCALE GENOMIC DNA]</scope>
    <source>
        <strain evidence="7 8">IP7</strain>
    </source>
</reference>
<dbReference type="Pfam" id="PF00389">
    <property type="entry name" value="2-Hacid_dh"/>
    <property type="match status" value="1"/>
</dbReference>
<dbReference type="Proteomes" id="UP000621516">
    <property type="component" value="Unassembled WGS sequence"/>
</dbReference>
<name>A0A8J6U499_9FLAO</name>
<evidence type="ECO:0000256" key="4">
    <source>
        <dbReference type="RuleBase" id="RU003719"/>
    </source>
</evidence>
<sequence>MSKKIVVLDGYTLNPGDLSWAGIEQFGDLKVYDRTGFDSNTIIEAIGDAEIVFTNKTPLPAEVLKRASNIKYIGVLATGYNVVDVVAAKALGITVTNIPSYGTTAVAQFTMALLLELCHHIGAHNQAVQSGEWTKSVDFCFWNSPLIELEGKTMGIIGFGRIGQATAKMAQAFGLNILAYSRTPKPEFESETLKFVELDELLAKSDVISLHCPLFEETEGMINNTNINKMKDGVMLINTSRGGLVIEADLAEALNSGKISGAAVDVVSKEPISADNPLLKAKNCIITPHIAWATKAARTRLMATAVNNLESFLNGKSVNVVN</sequence>
<dbReference type="RefSeq" id="WP_188223384.1">
    <property type="nucleotide sequence ID" value="NZ_JACVXD010000003.1"/>
</dbReference>
<keyword evidence="3" id="KW-0520">NAD</keyword>
<dbReference type="InterPro" id="IPR036291">
    <property type="entry name" value="NAD(P)-bd_dom_sf"/>
</dbReference>
<evidence type="ECO:0000256" key="3">
    <source>
        <dbReference type="ARBA" id="ARBA00023027"/>
    </source>
</evidence>
<dbReference type="SUPFAM" id="SSF52283">
    <property type="entry name" value="Formate/glycerate dehydrogenase catalytic domain-like"/>
    <property type="match status" value="1"/>
</dbReference>
<dbReference type="InterPro" id="IPR006140">
    <property type="entry name" value="D-isomer_DH_NAD-bd"/>
</dbReference>
<dbReference type="GO" id="GO:0016616">
    <property type="term" value="F:oxidoreductase activity, acting on the CH-OH group of donors, NAD or NADP as acceptor"/>
    <property type="evidence" value="ECO:0007669"/>
    <property type="project" value="InterPro"/>
</dbReference>
<feature type="domain" description="D-isomer specific 2-hydroxyacid dehydrogenase NAD-binding" evidence="6">
    <location>
        <begin position="111"/>
        <end position="291"/>
    </location>
</feature>
<dbReference type="InterPro" id="IPR050418">
    <property type="entry name" value="D-iso_2-hydroxyacid_DH_PdxB"/>
</dbReference>
<dbReference type="EMBL" id="JACVXD010000003">
    <property type="protein sequence ID" value="MBD0824080.1"/>
    <property type="molecule type" value="Genomic_DNA"/>
</dbReference>
<proteinExistence type="inferred from homology"/>
<keyword evidence="2 4" id="KW-0560">Oxidoreductase</keyword>
<dbReference type="CDD" id="cd12162">
    <property type="entry name" value="2-Hacid_dh_4"/>
    <property type="match status" value="1"/>
</dbReference>
<dbReference type="InterPro" id="IPR029752">
    <property type="entry name" value="D-isomer_DH_CS1"/>
</dbReference>
<dbReference type="GO" id="GO:0051287">
    <property type="term" value="F:NAD binding"/>
    <property type="evidence" value="ECO:0007669"/>
    <property type="project" value="InterPro"/>
</dbReference>